<dbReference type="Gene3D" id="1.10.10.10">
    <property type="entry name" value="Winged helix-like DNA-binding domain superfamily/Winged helix DNA-binding domain"/>
    <property type="match status" value="1"/>
</dbReference>
<dbReference type="InterPro" id="IPR036388">
    <property type="entry name" value="WH-like_DNA-bd_sf"/>
</dbReference>
<protein>
    <recommendedName>
        <fullName evidence="1">NrtR DNA-binding winged helix domain-containing protein</fullName>
    </recommendedName>
</protein>
<keyword evidence="3" id="KW-1185">Reference proteome</keyword>
<dbReference type="Pfam" id="PF21906">
    <property type="entry name" value="WHD_NrtR"/>
    <property type="match status" value="1"/>
</dbReference>
<dbReference type="InterPro" id="IPR054105">
    <property type="entry name" value="WHD_NrtR"/>
</dbReference>
<dbReference type="InterPro" id="IPR036390">
    <property type="entry name" value="WH_DNA-bd_sf"/>
</dbReference>
<dbReference type="EMBL" id="CP053708">
    <property type="protein sequence ID" value="QKE92514.1"/>
    <property type="molecule type" value="Genomic_DNA"/>
</dbReference>
<dbReference type="PIRSF" id="PIRSF019423">
    <property type="entry name" value="NMN_biosyn"/>
    <property type="match status" value="1"/>
</dbReference>
<dbReference type="AlphaFoldDB" id="A0A6M8HV79"/>
<evidence type="ECO:0000313" key="2">
    <source>
        <dbReference type="EMBL" id="QKE92514.1"/>
    </source>
</evidence>
<evidence type="ECO:0000313" key="3">
    <source>
        <dbReference type="Proteomes" id="UP000500767"/>
    </source>
</evidence>
<feature type="domain" description="NrtR DNA-binding winged helix" evidence="1">
    <location>
        <begin position="212"/>
        <end position="271"/>
    </location>
</feature>
<evidence type="ECO:0000259" key="1">
    <source>
        <dbReference type="Pfam" id="PF21906"/>
    </source>
</evidence>
<reference evidence="2 3" key="1">
    <citation type="journal article" date="2014" name="World J. Microbiol. Biotechnol.">
        <title>Biodiversity and physiological characteristics of Antarctic and Arctic lichens-associated bacteria.</title>
        <authorList>
            <person name="Lee Y.M."/>
            <person name="Kim E.H."/>
            <person name="Lee H.K."/>
            <person name="Hong S.G."/>
        </authorList>
    </citation>
    <scope>NUCLEOTIDE SEQUENCE [LARGE SCALE GENOMIC DNA]</scope>
    <source>
        <strain evidence="2 3">PAMC 26569</strain>
    </source>
</reference>
<accession>A0A6M8HV79</accession>
<gene>
    <name evidence="2" type="ORF">HN018_07885</name>
</gene>
<name>A0A6M8HV79_9PROT</name>
<dbReference type="SUPFAM" id="SSF46785">
    <property type="entry name" value="Winged helix' DNA-binding domain"/>
    <property type="match status" value="1"/>
</dbReference>
<dbReference type="KEGG" id="lck:HN018_07885"/>
<organism evidence="2 3">
    <name type="scientific">Lichenicola cladoniae</name>
    <dbReference type="NCBI Taxonomy" id="1484109"/>
    <lineage>
        <taxon>Bacteria</taxon>
        <taxon>Pseudomonadati</taxon>
        <taxon>Pseudomonadota</taxon>
        <taxon>Alphaproteobacteria</taxon>
        <taxon>Acetobacterales</taxon>
        <taxon>Acetobacteraceae</taxon>
        <taxon>Lichenicola</taxon>
    </lineage>
</organism>
<dbReference type="InterPro" id="IPR015797">
    <property type="entry name" value="NUDIX_hydrolase-like_dom_sf"/>
</dbReference>
<proteinExistence type="predicted"/>
<sequence>MQADLIAVLVAIKDNMPNVLTLDDTDALPAGPLEPEHRSLQSGMRSWVERTTRHPLNHVEQLYTFADRDRDRAEGTKRSISISYLALTRLIPDETGWSSWYRYFPWEDQREENGRRSTARLVELLTEWCGQVPAPLSQARRQRLTINFGLERWDEELVLQRYELLYEAGLVAEAGYPAVTGTGHSMPRDHRRILATGIARLRARIKYRPVFFELMPDSFTLLQLQLTVEALAGVLLHKQNFRRLIESQALIEDTGAITTSGPGRPAKIFRFRREVLAARQVAGSKLPLMRSI</sequence>
<dbReference type="Proteomes" id="UP000500767">
    <property type="component" value="Chromosome"/>
</dbReference>
<dbReference type="SUPFAM" id="SSF55811">
    <property type="entry name" value="Nudix"/>
    <property type="match status" value="1"/>
</dbReference>
<dbReference type="InterPro" id="IPR011213">
    <property type="entry name" value="NMN_biosyn"/>
</dbReference>